<evidence type="ECO:0000313" key="10">
    <source>
        <dbReference type="Proteomes" id="UP000886722"/>
    </source>
</evidence>
<dbReference type="InterPro" id="IPR033942">
    <property type="entry name" value="IMPase"/>
</dbReference>
<feature type="binding site" evidence="7">
    <location>
        <position position="93"/>
    </location>
    <ligand>
        <name>Mg(2+)</name>
        <dbReference type="ChEBI" id="CHEBI:18420"/>
        <label>2</label>
    </ligand>
</feature>
<dbReference type="InterPro" id="IPR000760">
    <property type="entry name" value="Inositol_monophosphatase-like"/>
</dbReference>
<keyword evidence="5 8" id="KW-0378">Hydrolase</keyword>
<dbReference type="Pfam" id="PF00459">
    <property type="entry name" value="Inositol_P"/>
    <property type="match status" value="1"/>
</dbReference>
<evidence type="ECO:0000256" key="3">
    <source>
        <dbReference type="ARBA" id="ARBA00009759"/>
    </source>
</evidence>
<dbReference type="GO" id="GO:0046854">
    <property type="term" value="P:phosphatidylinositol phosphate biosynthetic process"/>
    <property type="evidence" value="ECO:0007669"/>
    <property type="project" value="InterPro"/>
</dbReference>
<evidence type="ECO:0000313" key="9">
    <source>
        <dbReference type="EMBL" id="HIT39823.1"/>
    </source>
</evidence>
<dbReference type="SUPFAM" id="SSF56655">
    <property type="entry name" value="Carbohydrate phosphatase"/>
    <property type="match status" value="1"/>
</dbReference>
<keyword evidence="6 7" id="KW-0460">Magnesium</keyword>
<comment type="caution">
    <text evidence="9">The sequence shown here is derived from an EMBL/GenBank/DDBJ whole genome shotgun (WGS) entry which is preliminary data.</text>
</comment>
<evidence type="ECO:0000256" key="5">
    <source>
        <dbReference type="ARBA" id="ARBA00022801"/>
    </source>
</evidence>
<evidence type="ECO:0000256" key="4">
    <source>
        <dbReference type="ARBA" id="ARBA00022723"/>
    </source>
</evidence>
<dbReference type="CDD" id="cd01639">
    <property type="entry name" value="IMPase"/>
    <property type="match status" value="1"/>
</dbReference>
<evidence type="ECO:0000256" key="6">
    <source>
        <dbReference type="ARBA" id="ARBA00022842"/>
    </source>
</evidence>
<dbReference type="GO" id="GO:0006020">
    <property type="term" value="P:inositol metabolic process"/>
    <property type="evidence" value="ECO:0007669"/>
    <property type="project" value="TreeGrafter"/>
</dbReference>
<dbReference type="PANTHER" id="PTHR20854:SF4">
    <property type="entry name" value="INOSITOL-1-MONOPHOSPHATASE-RELATED"/>
    <property type="match status" value="1"/>
</dbReference>
<feature type="binding site" evidence="7">
    <location>
        <position position="92"/>
    </location>
    <ligand>
        <name>Mg(2+)</name>
        <dbReference type="ChEBI" id="CHEBI:18420"/>
        <label>1</label>
        <note>catalytic</note>
    </ligand>
</feature>
<dbReference type="Gene3D" id="3.30.540.10">
    <property type="entry name" value="Fructose-1,6-Bisphosphatase, subunit A, domain 1"/>
    <property type="match status" value="1"/>
</dbReference>
<feature type="binding site" evidence="7">
    <location>
        <position position="74"/>
    </location>
    <ligand>
        <name>Mg(2+)</name>
        <dbReference type="ChEBI" id="CHEBI:18420"/>
        <label>1</label>
        <note>catalytic</note>
    </ligand>
</feature>
<dbReference type="InterPro" id="IPR020583">
    <property type="entry name" value="Inositol_monoP_metal-BS"/>
</dbReference>
<comment type="catalytic activity">
    <reaction evidence="1 8">
        <text>a myo-inositol phosphate + H2O = myo-inositol + phosphate</text>
        <dbReference type="Rhea" id="RHEA:24056"/>
        <dbReference type="ChEBI" id="CHEBI:15377"/>
        <dbReference type="ChEBI" id="CHEBI:17268"/>
        <dbReference type="ChEBI" id="CHEBI:43474"/>
        <dbReference type="ChEBI" id="CHEBI:84139"/>
        <dbReference type="EC" id="3.1.3.25"/>
    </reaction>
</comment>
<dbReference type="EMBL" id="DVKT01000055">
    <property type="protein sequence ID" value="HIT39823.1"/>
    <property type="molecule type" value="Genomic_DNA"/>
</dbReference>
<feature type="binding site" evidence="7">
    <location>
        <position position="90"/>
    </location>
    <ligand>
        <name>Mg(2+)</name>
        <dbReference type="ChEBI" id="CHEBI:18420"/>
        <label>2</label>
    </ligand>
</feature>
<dbReference type="PRINTS" id="PR00377">
    <property type="entry name" value="IMPHPHTASES"/>
</dbReference>
<dbReference type="PANTHER" id="PTHR20854">
    <property type="entry name" value="INOSITOL MONOPHOSPHATASE"/>
    <property type="match status" value="1"/>
</dbReference>
<feature type="binding site" evidence="7">
    <location>
        <position position="219"/>
    </location>
    <ligand>
        <name>Mg(2+)</name>
        <dbReference type="ChEBI" id="CHEBI:18420"/>
        <label>1</label>
        <note>catalytic</note>
    </ligand>
</feature>
<reference evidence="9" key="2">
    <citation type="journal article" date="2021" name="PeerJ">
        <title>Extensive microbial diversity within the chicken gut microbiome revealed by metagenomics and culture.</title>
        <authorList>
            <person name="Gilroy R."/>
            <person name="Ravi A."/>
            <person name="Getino M."/>
            <person name="Pursley I."/>
            <person name="Horton D.L."/>
            <person name="Alikhan N.F."/>
            <person name="Baker D."/>
            <person name="Gharbi K."/>
            <person name="Hall N."/>
            <person name="Watson M."/>
            <person name="Adriaenssens E.M."/>
            <person name="Foster-Nyarko E."/>
            <person name="Jarju S."/>
            <person name="Secka A."/>
            <person name="Antonio M."/>
            <person name="Oren A."/>
            <person name="Chaudhuri R.R."/>
            <person name="La Ragione R."/>
            <person name="Hildebrand F."/>
            <person name="Pallen M.J."/>
        </authorList>
    </citation>
    <scope>NUCLEOTIDE SEQUENCE</scope>
    <source>
        <strain evidence="9">21143</strain>
    </source>
</reference>
<gene>
    <name evidence="9" type="ORF">IAD06_07275</name>
</gene>
<evidence type="ECO:0000256" key="1">
    <source>
        <dbReference type="ARBA" id="ARBA00001033"/>
    </source>
</evidence>
<dbReference type="InterPro" id="IPR020550">
    <property type="entry name" value="Inositol_monophosphatase_CS"/>
</dbReference>
<keyword evidence="4 7" id="KW-0479">Metal-binding</keyword>
<dbReference type="Proteomes" id="UP000886722">
    <property type="component" value="Unassembled WGS sequence"/>
</dbReference>
<dbReference type="PROSITE" id="PS00630">
    <property type="entry name" value="IMP_2"/>
    <property type="match status" value="1"/>
</dbReference>
<sequence>MDYDVAMLSGLTLKVVEVARLTGRFLLNERLVFDRSRVEEKNLHDYVSYVDRESERRLVDSLSVLLPGAGFITEEETVSYRGEACLWIIDPLDGTTNYVHDQPPYAVSIALYGRSAGLLLGVVYEPCHDECFYAWKDGGAYLNGVRISASPVTSIGTAYIHLGLPYDAEKYRTFSTAMLSRFYGHVGGVRIAGSAAMDICGVAAGRTEAYIEPSLHLWDVAAGILILREAGGIVSDFEGNSLLYGATAGDSLRVDGYDVVATNSGLHADVLSYLYDCL</sequence>
<dbReference type="EC" id="3.1.3.25" evidence="8"/>
<dbReference type="GO" id="GO:0007165">
    <property type="term" value="P:signal transduction"/>
    <property type="evidence" value="ECO:0007669"/>
    <property type="project" value="TreeGrafter"/>
</dbReference>
<dbReference type="GO" id="GO:0046872">
    <property type="term" value="F:metal ion binding"/>
    <property type="evidence" value="ECO:0007669"/>
    <property type="project" value="UniProtKB-KW"/>
</dbReference>
<evidence type="ECO:0000256" key="7">
    <source>
        <dbReference type="PIRSR" id="PIRSR600760-2"/>
    </source>
</evidence>
<name>A0A9D1KCV8_9BACT</name>
<protein>
    <recommendedName>
        <fullName evidence="8">Inositol-1-monophosphatase</fullName>
        <ecNumber evidence="8">3.1.3.25</ecNumber>
    </recommendedName>
</protein>
<evidence type="ECO:0000256" key="2">
    <source>
        <dbReference type="ARBA" id="ARBA00001946"/>
    </source>
</evidence>
<dbReference type="AlphaFoldDB" id="A0A9D1KCV8"/>
<evidence type="ECO:0000256" key="8">
    <source>
        <dbReference type="RuleBase" id="RU364068"/>
    </source>
</evidence>
<accession>A0A9D1KCV8</accession>
<dbReference type="PROSITE" id="PS00629">
    <property type="entry name" value="IMP_1"/>
    <property type="match status" value="1"/>
</dbReference>
<dbReference type="Gene3D" id="3.40.190.80">
    <property type="match status" value="1"/>
</dbReference>
<comment type="similarity">
    <text evidence="3 8">Belongs to the inositol monophosphatase superfamily.</text>
</comment>
<reference evidence="9" key="1">
    <citation type="submission" date="2020-10" db="EMBL/GenBank/DDBJ databases">
        <authorList>
            <person name="Gilroy R."/>
        </authorList>
    </citation>
    <scope>NUCLEOTIDE SEQUENCE</scope>
    <source>
        <strain evidence="9">21143</strain>
    </source>
</reference>
<dbReference type="GO" id="GO:0008934">
    <property type="term" value="F:inositol monophosphate 1-phosphatase activity"/>
    <property type="evidence" value="ECO:0007669"/>
    <property type="project" value="InterPro"/>
</dbReference>
<proteinExistence type="inferred from homology"/>
<organism evidence="9 10">
    <name type="scientific">Candidatus Caccoplasma intestinavium</name>
    <dbReference type="NCBI Taxonomy" id="2840716"/>
    <lineage>
        <taxon>Bacteria</taxon>
        <taxon>Pseudomonadati</taxon>
        <taxon>Bacteroidota</taxon>
        <taxon>Bacteroidia</taxon>
        <taxon>Bacteroidales</taxon>
        <taxon>Bacteroidaceae</taxon>
        <taxon>Bacteroidaceae incertae sedis</taxon>
        <taxon>Candidatus Caccoplasma</taxon>
    </lineage>
</organism>
<comment type="cofactor">
    <cofactor evidence="2 7 8">
        <name>Mg(2+)</name>
        <dbReference type="ChEBI" id="CHEBI:18420"/>
    </cofactor>
</comment>